<comment type="caution">
    <text evidence="1">The sequence shown here is derived from an EMBL/GenBank/DDBJ whole genome shotgun (WGS) entry which is preliminary data.</text>
</comment>
<evidence type="ECO:0000313" key="2">
    <source>
        <dbReference type="Proteomes" id="UP000294746"/>
    </source>
</evidence>
<accession>A0A4V6NRQ9</accession>
<dbReference type="EMBL" id="SLXV01000023">
    <property type="protein sequence ID" value="TCP66466.1"/>
    <property type="molecule type" value="Genomic_DNA"/>
</dbReference>
<proteinExistence type="predicted"/>
<protein>
    <submittedName>
        <fullName evidence="1">Uncharacterized protein</fullName>
    </submittedName>
</protein>
<sequence length="54" mass="6331">MNCPMSKPEEWQMLRAYGIVTEDRKLCLNRIVVYREDGTVEMAMMVDEDECDEG</sequence>
<reference evidence="1 2" key="1">
    <citation type="submission" date="2019-03" db="EMBL/GenBank/DDBJ databases">
        <title>Genomic Encyclopedia of Type Strains, Phase IV (KMG-IV): sequencing the most valuable type-strain genomes for metagenomic binning, comparative biology and taxonomic classification.</title>
        <authorList>
            <person name="Goeker M."/>
        </authorList>
    </citation>
    <scope>NUCLEOTIDE SEQUENCE [LARGE SCALE GENOMIC DNA]</scope>
    <source>
        <strain evidence="1 2">DSM 46831</strain>
    </source>
</reference>
<evidence type="ECO:0000313" key="1">
    <source>
        <dbReference type="EMBL" id="TCP66466.1"/>
    </source>
</evidence>
<gene>
    <name evidence="1" type="ORF">EDD57_1233</name>
</gene>
<keyword evidence="2" id="KW-1185">Reference proteome</keyword>
<name>A0A4V6NRQ9_9BACL</name>
<dbReference type="Proteomes" id="UP000294746">
    <property type="component" value="Unassembled WGS sequence"/>
</dbReference>
<organism evidence="1 2">
    <name type="scientific">Baia soyae</name>
    <dbReference type="NCBI Taxonomy" id="1544746"/>
    <lineage>
        <taxon>Bacteria</taxon>
        <taxon>Bacillati</taxon>
        <taxon>Bacillota</taxon>
        <taxon>Bacilli</taxon>
        <taxon>Bacillales</taxon>
        <taxon>Thermoactinomycetaceae</taxon>
        <taxon>Baia</taxon>
    </lineage>
</organism>
<dbReference type="AlphaFoldDB" id="A0A4V6NRQ9"/>